<keyword evidence="5 10" id="KW-0812">Transmembrane</keyword>
<evidence type="ECO:0000313" key="13">
    <source>
        <dbReference type="Proteomes" id="UP000545493"/>
    </source>
</evidence>
<evidence type="ECO:0000256" key="11">
    <source>
        <dbReference type="SAM" id="SignalP"/>
    </source>
</evidence>
<keyword evidence="4" id="KW-0997">Cell inner membrane</keyword>
<feature type="transmembrane region" description="Helical" evidence="10">
    <location>
        <begin position="132"/>
        <end position="157"/>
    </location>
</feature>
<feature type="transmembrane region" description="Helical" evidence="10">
    <location>
        <begin position="185"/>
        <end position="202"/>
    </location>
</feature>
<keyword evidence="3" id="KW-1003">Cell membrane</keyword>
<dbReference type="AlphaFoldDB" id="A0A7X5ZPP7"/>
<dbReference type="GO" id="GO:1903806">
    <property type="term" value="P:L-isoleucine import across plasma membrane"/>
    <property type="evidence" value="ECO:0007669"/>
    <property type="project" value="TreeGrafter"/>
</dbReference>
<comment type="subcellular location">
    <subcellularLocation>
        <location evidence="1">Cell membrane</location>
        <topology evidence="1">Multi-pass membrane protein</topology>
    </subcellularLocation>
</comment>
<dbReference type="Proteomes" id="UP000545493">
    <property type="component" value="Unassembled WGS sequence"/>
</dbReference>
<evidence type="ECO:0000256" key="4">
    <source>
        <dbReference type="ARBA" id="ARBA00022519"/>
    </source>
</evidence>
<dbReference type="GO" id="GO:0015188">
    <property type="term" value="F:L-isoleucine transmembrane transporter activity"/>
    <property type="evidence" value="ECO:0007669"/>
    <property type="project" value="TreeGrafter"/>
</dbReference>
<reference evidence="12 13" key="1">
    <citation type="submission" date="2020-03" db="EMBL/GenBank/DDBJ databases">
        <title>Sequencing the genomes of 1000 actinobacteria strains.</title>
        <authorList>
            <person name="Klenk H.-P."/>
        </authorList>
    </citation>
    <scope>NUCLEOTIDE SEQUENCE [LARGE SCALE GENOMIC DNA]</scope>
    <source>
        <strain evidence="12 13">DSM 45685</strain>
    </source>
</reference>
<feature type="transmembrane region" description="Helical" evidence="10">
    <location>
        <begin position="299"/>
        <end position="320"/>
    </location>
</feature>
<evidence type="ECO:0000256" key="8">
    <source>
        <dbReference type="ARBA" id="ARBA00023136"/>
    </source>
</evidence>
<organism evidence="12 13">
    <name type="scientific">Saccharomonospora amisosensis</name>
    <dbReference type="NCBI Taxonomy" id="1128677"/>
    <lineage>
        <taxon>Bacteria</taxon>
        <taxon>Bacillati</taxon>
        <taxon>Actinomycetota</taxon>
        <taxon>Actinomycetes</taxon>
        <taxon>Pseudonocardiales</taxon>
        <taxon>Pseudonocardiaceae</taxon>
        <taxon>Saccharomonospora</taxon>
    </lineage>
</organism>
<evidence type="ECO:0000256" key="10">
    <source>
        <dbReference type="SAM" id="Phobius"/>
    </source>
</evidence>
<sequence>MTVRVTRLLVPIVALLLVALAPAAAWAQGEEVPSGPSFLDRALQSLLDGIQFGAIIAITAVGLSLVFGTTHLINFAHGELVTIGAVIAFFLNVTAQGPGWHIIISAVVAVVLGAAFGGVLERVMWRPLRNRGTGLINLFIITIGLSLLLRHVVLVFFGSRPSSYREYDIQQAIDLGPVGITPRDLTITVLSVLVLLGVAFMLQKTRIGTAIRAVSSNRDLAEASGIDVNRVVLVVWILGGGLAALGGVFFGLVEIITWDMGFRLLLLMFAGIILGGLGSAYGAMVGSFVVGIVAQMSSLWFPIDLQHAWALLALIVVLLIRPQGILGQRERVG</sequence>
<evidence type="ECO:0000256" key="3">
    <source>
        <dbReference type="ARBA" id="ARBA00022475"/>
    </source>
</evidence>
<feature type="transmembrane region" description="Helical" evidence="10">
    <location>
        <begin position="265"/>
        <end position="292"/>
    </location>
</feature>
<feature type="transmembrane region" description="Helical" evidence="10">
    <location>
        <begin position="49"/>
        <end position="68"/>
    </location>
</feature>
<keyword evidence="13" id="KW-1185">Reference proteome</keyword>
<dbReference type="InterPro" id="IPR001851">
    <property type="entry name" value="ABC_transp_permease"/>
</dbReference>
<protein>
    <submittedName>
        <fullName evidence="12">Branched-chain amino acid transport system permease protein</fullName>
    </submittedName>
</protein>
<keyword evidence="8 10" id="KW-0472">Membrane</keyword>
<dbReference type="EMBL" id="JAAOYM010000001">
    <property type="protein sequence ID" value="NIJ10944.1"/>
    <property type="molecule type" value="Genomic_DNA"/>
</dbReference>
<keyword evidence="7 10" id="KW-1133">Transmembrane helix</keyword>
<feature type="transmembrane region" description="Helical" evidence="10">
    <location>
        <begin position="99"/>
        <end position="120"/>
    </location>
</feature>
<dbReference type="GO" id="GO:0005304">
    <property type="term" value="F:L-valine transmembrane transporter activity"/>
    <property type="evidence" value="ECO:0007669"/>
    <property type="project" value="TreeGrafter"/>
</dbReference>
<feature type="signal peptide" evidence="11">
    <location>
        <begin position="1"/>
        <end position="27"/>
    </location>
</feature>
<keyword evidence="6" id="KW-0029">Amino-acid transport</keyword>
<dbReference type="GO" id="GO:0042941">
    <property type="term" value="P:D-alanine transmembrane transport"/>
    <property type="evidence" value="ECO:0007669"/>
    <property type="project" value="TreeGrafter"/>
</dbReference>
<keyword evidence="11" id="KW-0732">Signal</keyword>
<feature type="transmembrane region" description="Helical" evidence="10">
    <location>
        <begin position="75"/>
        <end position="93"/>
    </location>
</feature>
<accession>A0A7X5ZPP7</accession>
<evidence type="ECO:0000256" key="7">
    <source>
        <dbReference type="ARBA" id="ARBA00022989"/>
    </source>
</evidence>
<dbReference type="GO" id="GO:0015192">
    <property type="term" value="F:L-phenylalanine transmembrane transporter activity"/>
    <property type="evidence" value="ECO:0007669"/>
    <property type="project" value="TreeGrafter"/>
</dbReference>
<dbReference type="RefSeq" id="WP_313886673.1">
    <property type="nucleotide sequence ID" value="NZ_JAAOYM010000001.1"/>
</dbReference>
<comment type="caution">
    <text evidence="12">The sequence shown here is derived from an EMBL/GenBank/DDBJ whole genome shotgun (WGS) entry which is preliminary data.</text>
</comment>
<name>A0A7X5ZPP7_9PSEU</name>
<dbReference type="Pfam" id="PF02653">
    <property type="entry name" value="BPD_transp_2"/>
    <property type="match status" value="1"/>
</dbReference>
<evidence type="ECO:0000256" key="6">
    <source>
        <dbReference type="ARBA" id="ARBA00022970"/>
    </source>
</evidence>
<evidence type="ECO:0000256" key="1">
    <source>
        <dbReference type="ARBA" id="ARBA00004651"/>
    </source>
</evidence>
<dbReference type="GO" id="GO:0005886">
    <property type="term" value="C:plasma membrane"/>
    <property type="evidence" value="ECO:0007669"/>
    <property type="project" value="UniProtKB-SubCell"/>
</dbReference>
<dbReference type="PANTHER" id="PTHR11795:SF371">
    <property type="entry name" value="HIGH-AFFINITY BRANCHED-CHAIN AMINO ACID TRANSPORT SYSTEM PERMEASE PROTEIN LIVH"/>
    <property type="match status" value="1"/>
</dbReference>
<dbReference type="PANTHER" id="PTHR11795">
    <property type="entry name" value="BRANCHED-CHAIN AMINO ACID TRANSPORT SYSTEM PERMEASE PROTEIN LIVH"/>
    <property type="match status" value="1"/>
</dbReference>
<evidence type="ECO:0000256" key="2">
    <source>
        <dbReference type="ARBA" id="ARBA00022448"/>
    </source>
</evidence>
<keyword evidence="2" id="KW-0813">Transport</keyword>
<evidence type="ECO:0000256" key="9">
    <source>
        <dbReference type="ARBA" id="ARBA00037998"/>
    </source>
</evidence>
<comment type="similarity">
    <text evidence="9">Belongs to the binding-protein-dependent transport system permease family. LivHM subfamily.</text>
</comment>
<proteinExistence type="inferred from homology"/>
<evidence type="ECO:0000313" key="12">
    <source>
        <dbReference type="EMBL" id="NIJ10944.1"/>
    </source>
</evidence>
<feature type="chain" id="PRO_5031564218" evidence="11">
    <location>
        <begin position="28"/>
        <end position="333"/>
    </location>
</feature>
<feature type="transmembrane region" description="Helical" evidence="10">
    <location>
        <begin position="231"/>
        <end position="253"/>
    </location>
</feature>
<dbReference type="CDD" id="cd06582">
    <property type="entry name" value="TM_PBP1_LivH_like"/>
    <property type="match status" value="1"/>
</dbReference>
<evidence type="ECO:0000256" key="5">
    <source>
        <dbReference type="ARBA" id="ARBA00022692"/>
    </source>
</evidence>
<dbReference type="GO" id="GO:0015808">
    <property type="term" value="P:L-alanine transport"/>
    <property type="evidence" value="ECO:0007669"/>
    <property type="project" value="TreeGrafter"/>
</dbReference>
<gene>
    <name evidence="12" type="ORF">FHU38_001288</name>
</gene>
<dbReference type="InterPro" id="IPR052157">
    <property type="entry name" value="BCAA_transport_permease"/>
</dbReference>
<dbReference type="GO" id="GO:0015190">
    <property type="term" value="F:L-leucine transmembrane transporter activity"/>
    <property type="evidence" value="ECO:0007669"/>
    <property type="project" value="TreeGrafter"/>
</dbReference>